<evidence type="ECO:0000313" key="2">
    <source>
        <dbReference type="Proteomes" id="UP001281761"/>
    </source>
</evidence>
<gene>
    <name evidence="1" type="ORF">BLNAU_19085</name>
</gene>
<organism evidence="1 2">
    <name type="scientific">Blattamonas nauphoetae</name>
    <dbReference type="NCBI Taxonomy" id="2049346"/>
    <lineage>
        <taxon>Eukaryota</taxon>
        <taxon>Metamonada</taxon>
        <taxon>Preaxostyla</taxon>
        <taxon>Oxymonadida</taxon>
        <taxon>Blattamonas</taxon>
    </lineage>
</organism>
<accession>A0ABQ9X2L8</accession>
<dbReference type="EMBL" id="JARBJD010000241">
    <property type="protein sequence ID" value="KAK2946009.1"/>
    <property type="molecule type" value="Genomic_DNA"/>
</dbReference>
<sequence>MHTFINSMPLGHDSLDFSVAHKPTEFHQTVEANKPQITPSVSDQPATHIVTQQLDGPFWDVTIISTEFGQQCSEIITNLVYSIEGTSSSPDGPPASLPCPLCAHFSRLPFFTSVSPAPLMDAQTFRHFTNETFRVLQNGYRLRVSEAVQGISLFGKLVSAHFNHPFFALLQNNLHSLLLACVLIAHKLSTDHPIRNSCWAESFGVPLLLLNVCEYAVLNLAEWRPLCSQEDFNATLSMCCA</sequence>
<comment type="caution">
    <text evidence="1">The sequence shown here is derived from an EMBL/GenBank/DDBJ whole genome shotgun (WGS) entry which is preliminary data.</text>
</comment>
<reference evidence="1 2" key="1">
    <citation type="journal article" date="2022" name="bioRxiv">
        <title>Genomics of Preaxostyla Flagellates Illuminates Evolutionary Transitions and the Path Towards Mitochondrial Loss.</title>
        <authorList>
            <person name="Novak L.V.F."/>
            <person name="Treitli S.C."/>
            <person name="Pyrih J."/>
            <person name="Halakuc P."/>
            <person name="Pipaliya S.V."/>
            <person name="Vacek V."/>
            <person name="Brzon O."/>
            <person name="Soukal P."/>
            <person name="Eme L."/>
            <person name="Dacks J.B."/>
            <person name="Karnkowska A."/>
            <person name="Elias M."/>
            <person name="Hampl V."/>
        </authorList>
    </citation>
    <scope>NUCLEOTIDE SEQUENCE [LARGE SCALE GENOMIC DNA]</scope>
    <source>
        <strain evidence="1">NAU3</strain>
        <tissue evidence="1">Gut</tissue>
    </source>
</reference>
<evidence type="ECO:0008006" key="3">
    <source>
        <dbReference type="Google" id="ProtNLM"/>
    </source>
</evidence>
<keyword evidence="2" id="KW-1185">Reference proteome</keyword>
<evidence type="ECO:0000313" key="1">
    <source>
        <dbReference type="EMBL" id="KAK2946009.1"/>
    </source>
</evidence>
<dbReference type="Proteomes" id="UP001281761">
    <property type="component" value="Unassembled WGS sequence"/>
</dbReference>
<protein>
    <recommendedName>
        <fullName evidence="3">Cyclin N-terminal domain-containing protein</fullName>
    </recommendedName>
</protein>
<name>A0ABQ9X2L8_9EUKA</name>
<proteinExistence type="predicted"/>
<dbReference type="Gene3D" id="1.10.472.10">
    <property type="entry name" value="Cyclin-like"/>
    <property type="match status" value="1"/>
</dbReference>
<dbReference type="Pfam" id="PF08613">
    <property type="entry name" value="Cyclin"/>
    <property type="match status" value="1"/>
</dbReference>
<dbReference type="InterPro" id="IPR013922">
    <property type="entry name" value="Cyclin_PHO80-like"/>
</dbReference>